<evidence type="ECO:0008006" key="3">
    <source>
        <dbReference type="Google" id="ProtNLM"/>
    </source>
</evidence>
<reference evidence="1 2" key="1">
    <citation type="submission" date="2021-05" db="EMBL/GenBank/DDBJ databases">
        <title>The draft genome of Geobacter luticola JCM 17780.</title>
        <authorList>
            <person name="Xu Z."/>
            <person name="Masuda Y."/>
            <person name="Itoh H."/>
            <person name="Senoo K."/>
        </authorList>
    </citation>
    <scope>NUCLEOTIDE SEQUENCE [LARGE SCALE GENOMIC DNA]</scope>
    <source>
        <strain evidence="1 2">JCM 17780</strain>
    </source>
</reference>
<dbReference type="Pfam" id="PF14559">
    <property type="entry name" value="TPR_19"/>
    <property type="match status" value="1"/>
</dbReference>
<dbReference type="InterPro" id="IPR019734">
    <property type="entry name" value="TPR_rpt"/>
</dbReference>
<dbReference type="InterPro" id="IPR011990">
    <property type="entry name" value="TPR-like_helical_dom_sf"/>
</dbReference>
<gene>
    <name evidence="1" type="ORF">KI810_09010</name>
</gene>
<comment type="caution">
    <text evidence="1">The sequence shown here is derived from an EMBL/GenBank/DDBJ whole genome shotgun (WGS) entry which is preliminary data.</text>
</comment>
<proteinExistence type="predicted"/>
<evidence type="ECO:0000313" key="2">
    <source>
        <dbReference type="Proteomes" id="UP000756860"/>
    </source>
</evidence>
<name>A0ABS5SCU5_9BACT</name>
<dbReference type="SUPFAM" id="SSF48452">
    <property type="entry name" value="TPR-like"/>
    <property type="match status" value="1"/>
</dbReference>
<accession>A0ABS5SCU5</accession>
<sequence>MPEVEATELYAKGLEALENGHYYLARTCFGRAYELEQSPRTSSYFGLALAKSTGGFPEAIALARDATAKDPDNPVYYLNLGQIYLLADQRREALLMFRLGLQHGADSSIVRELEELGERKPPIFRNLPRSHPLNRYLGLLLSRLGVR</sequence>
<dbReference type="Proteomes" id="UP000756860">
    <property type="component" value="Unassembled WGS sequence"/>
</dbReference>
<dbReference type="RefSeq" id="WP_214175200.1">
    <property type="nucleotide sequence ID" value="NZ_JAHCVK010000003.1"/>
</dbReference>
<dbReference type="Gene3D" id="1.25.40.10">
    <property type="entry name" value="Tetratricopeptide repeat domain"/>
    <property type="match status" value="1"/>
</dbReference>
<dbReference type="SMART" id="SM00028">
    <property type="entry name" value="TPR"/>
    <property type="match status" value="2"/>
</dbReference>
<dbReference type="EMBL" id="JAHCVK010000003">
    <property type="protein sequence ID" value="MBT0653193.1"/>
    <property type="molecule type" value="Genomic_DNA"/>
</dbReference>
<protein>
    <recommendedName>
        <fullName evidence="3">Tetratricopeptide repeat protein</fullName>
    </recommendedName>
</protein>
<organism evidence="1 2">
    <name type="scientific">Geomobilimonas luticola</name>
    <dbReference type="NCBI Taxonomy" id="1114878"/>
    <lineage>
        <taxon>Bacteria</taxon>
        <taxon>Pseudomonadati</taxon>
        <taxon>Thermodesulfobacteriota</taxon>
        <taxon>Desulfuromonadia</taxon>
        <taxon>Geobacterales</taxon>
        <taxon>Geobacteraceae</taxon>
        <taxon>Geomobilimonas</taxon>
    </lineage>
</organism>
<evidence type="ECO:0000313" key="1">
    <source>
        <dbReference type="EMBL" id="MBT0653193.1"/>
    </source>
</evidence>
<keyword evidence="2" id="KW-1185">Reference proteome</keyword>